<feature type="domain" description="Insertion element IS402-like" evidence="1">
    <location>
        <begin position="2"/>
        <end position="43"/>
    </location>
</feature>
<evidence type="ECO:0000313" key="2">
    <source>
        <dbReference type="EMBL" id="AZS71005.1"/>
    </source>
</evidence>
<evidence type="ECO:0000313" key="3">
    <source>
        <dbReference type="Proteomes" id="UP000275579"/>
    </source>
</evidence>
<sequence>MIYGIKFRQRTGIPWRDLLLKFGKWQTICGRHRRWAADGTCDR</sequence>
<proteinExistence type="predicted"/>
<protein>
    <recommendedName>
        <fullName evidence="1">Insertion element IS402-like domain-containing protein</fullName>
    </recommendedName>
</protein>
<organism evidence="2 3">
    <name type="scientific">Streptomyces lydicus</name>
    <dbReference type="NCBI Taxonomy" id="47763"/>
    <lineage>
        <taxon>Bacteria</taxon>
        <taxon>Bacillati</taxon>
        <taxon>Actinomycetota</taxon>
        <taxon>Actinomycetes</taxon>
        <taxon>Kitasatosporales</taxon>
        <taxon>Streptomycetaceae</taxon>
        <taxon>Streptomyces</taxon>
    </lineage>
</organism>
<evidence type="ECO:0000259" key="1">
    <source>
        <dbReference type="Pfam" id="PF13340"/>
    </source>
</evidence>
<reference evidence="2 3" key="1">
    <citation type="submission" date="2018-04" db="EMBL/GenBank/DDBJ databases">
        <title>Complete genome sequences of Streptomyces lydicus strain WYEC and characterization of antagonistic properties of biological control agents.</title>
        <authorList>
            <person name="Mariita R.M."/>
            <person name="Sello J.K."/>
        </authorList>
    </citation>
    <scope>NUCLEOTIDE SEQUENCE [LARGE SCALE GENOMIC DNA]</scope>
    <source>
        <strain evidence="2 3">WYEC 108</strain>
    </source>
</reference>
<dbReference type="AlphaFoldDB" id="A0A3S9Y7K6"/>
<gene>
    <name evidence="2" type="ORF">DDE74_08675</name>
</gene>
<dbReference type="InterPro" id="IPR025161">
    <property type="entry name" value="IS402-like_dom"/>
</dbReference>
<dbReference type="EMBL" id="CP029042">
    <property type="protein sequence ID" value="AZS71005.1"/>
    <property type="molecule type" value="Genomic_DNA"/>
</dbReference>
<name>A0A3S9Y7K6_9ACTN</name>
<dbReference type="Proteomes" id="UP000275579">
    <property type="component" value="Chromosome"/>
</dbReference>
<dbReference type="Pfam" id="PF13340">
    <property type="entry name" value="DUF4096"/>
    <property type="match status" value="1"/>
</dbReference>
<accession>A0A3S9Y7K6</accession>